<comment type="cofactor">
    <cofactor evidence="3">
        <name>Mg(2+)</name>
        <dbReference type="ChEBI" id="CHEBI:18420"/>
    </cofactor>
</comment>
<dbReference type="EC" id="6.3.2.5" evidence="3"/>
<dbReference type="Gene3D" id="3.40.50.10300">
    <property type="entry name" value="CoaB-like"/>
    <property type="match status" value="1"/>
</dbReference>
<keyword evidence="1 3" id="KW-0210">Decarboxylase</keyword>
<evidence type="ECO:0000259" key="6">
    <source>
        <dbReference type="Pfam" id="PF04127"/>
    </source>
</evidence>
<sequence>MLGGKNILLGITGGIAAYKTTFLVRLLIKAGANVKVVLTESASSFVTPLTLATLSKNAVLSSFVDEENGTVSWNNHVELGLWADIVLIAPATANTLSKMANGTCDNLLMATYLSAKCPVYFAPAMDLDMYKHPSTSATFKKLLSFGNVMIPATSGELASGLVGEGRMAEPEDIVDFINDHLGKGLPLCGKKVLITAGPTYEAIDPVRFIGNHSSGLMGYELAKNAANLGAKVFLVSGPSHLSVQHTQIDLVKVTSADEMYNATVALYPEMDIVICAAAVADYRPKLVAEQKIKKTSEEFTITLVKNKDILFSLGEMKKEQFLVGFALETENEVENAIGKLKRKNLDAIVLNSMNDSGAGFGKLTNKISFIDKNLDIKTFELKTKAEVALDILNEIKNRIHA</sequence>
<dbReference type="PANTHER" id="PTHR14359">
    <property type="entry name" value="HOMO-OLIGOMERIC FLAVIN CONTAINING CYS DECARBOXYLASE FAMILY"/>
    <property type="match status" value="1"/>
</dbReference>
<evidence type="ECO:0000256" key="3">
    <source>
        <dbReference type="HAMAP-Rule" id="MF_02225"/>
    </source>
</evidence>
<dbReference type="EC" id="4.1.1.36" evidence="3"/>
<keyword evidence="3 4" id="KW-0436">Ligase</keyword>
<feature type="binding site" evidence="3">
    <location>
        <position position="281"/>
    </location>
    <ligand>
        <name>CTP</name>
        <dbReference type="ChEBI" id="CHEBI:37563"/>
    </ligand>
</feature>
<dbReference type="HAMAP" id="MF_02225">
    <property type="entry name" value="CoaBC"/>
    <property type="match status" value="1"/>
</dbReference>
<comment type="similarity">
    <text evidence="3 4">In the N-terminal section; belongs to the HFCD (homo-oligomeric flavin containing Cys decarboxylase) superfamily.</text>
</comment>
<dbReference type="PANTHER" id="PTHR14359:SF6">
    <property type="entry name" value="PHOSPHOPANTOTHENOYLCYSTEINE DECARBOXYLASE"/>
    <property type="match status" value="1"/>
</dbReference>
<dbReference type="EMBL" id="QLLN01000011">
    <property type="protein sequence ID" value="RAJ05866.1"/>
    <property type="molecule type" value="Genomic_DNA"/>
</dbReference>
<accession>A0A327QMJ4</accession>
<comment type="pathway">
    <text evidence="3 4">Cofactor biosynthesis; coenzyme A biosynthesis; CoA from (R)-pantothenate: step 2/5.</text>
</comment>
<comment type="pathway">
    <text evidence="3 4">Cofactor biosynthesis; coenzyme A biosynthesis; CoA from (R)-pantothenate: step 3/5.</text>
</comment>
<protein>
    <recommendedName>
        <fullName evidence="3">Coenzyme A biosynthesis bifunctional protein CoaBC</fullName>
    </recommendedName>
    <alternativeName>
        <fullName evidence="3">DNA/pantothenate metabolism flavoprotein</fullName>
    </alternativeName>
    <alternativeName>
        <fullName evidence="3">Phosphopantothenoylcysteine synthetase/decarboxylase</fullName>
        <shortName evidence="3">PPCS-PPCDC</shortName>
    </alternativeName>
    <domain>
        <recommendedName>
            <fullName evidence="3">Phosphopantothenoylcysteine decarboxylase</fullName>
            <shortName evidence="3">PPC decarboxylase</shortName>
            <shortName evidence="3">PPC-DC</shortName>
            <ecNumber evidence="3">4.1.1.36</ecNumber>
        </recommendedName>
        <alternativeName>
            <fullName evidence="3">CoaC</fullName>
        </alternativeName>
    </domain>
    <domain>
        <recommendedName>
            <fullName evidence="3">Phosphopantothenate--cysteine ligase</fullName>
            <ecNumber evidence="3">6.3.2.5</ecNumber>
        </recommendedName>
        <alternativeName>
            <fullName evidence="3">CoaB</fullName>
        </alternativeName>
        <alternativeName>
            <fullName evidence="3">Phosphopantothenoylcysteine synthetase</fullName>
            <shortName evidence="3">PPC synthetase</shortName>
            <shortName evidence="3">PPC-S</shortName>
        </alternativeName>
    </domain>
</protein>
<dbReference type="Proteomes" id="UP000249696">
    <property type="component" value="Unassembled WGS sequence"/>
</dbReference>
<dbReference type="GO" id="GO:0004633">
    <property type="term" value="F:phosphopantothenoylcysteine decarboxylase activity"/>
    <property type="evidence" value="ECO:0007669"/>
    <property type="project" value="UniProtKB-UniRule"/>
</dbReference>
<dbReference type="GO" id="GO:0046872">
    <property type="term" value="F:metal ion binding"/>
    <property type="evidence" value="ECO:0007669"/>
    <property type="project" value="UniProtKB-KW"/>
</dbReference>
<dbReference type="Pfam" id="PF04127">
    <property type="entry name" value="DFP"/>
    <property type="match status" value="1"/>
</dbReference>
<dbReference type="InterPro" id="IPR003382">
    <property type="entry name" value="Flavoprotein"/>
</dbReference>
<comment type="cofactor">
    <cofactor evidence="3">
        <name>FMN</name>
        <dbReference type="ChEBI" id="CHEBI:58210"/>
    </cofactor>
    <text evidence="3">Binds 1 FMN per subunit.</text>
</comment>
<comment type="caution">
    <text evidence="3">Lacks conserved residue(s) required for the propagation of feature annotation.</text>
</comment>
<dbReference type="SUPFAM" id="SSF102645">
    <property type="entry name" value="CoaB-like"/>
    <property type="match status" value="1"/>
</dbReference>
<feature type="region of interest" description="Phosphopantothenoylcysteine decarboxylase" evidence="3">
    <location>
        <begin position="1"/>
        <end position="191"/>
    </location>
</feature>
<dbReference type="RefSeq" id="WP_111625523.1">
    <property type="nucleotide sequence ID" value="NZ_QLLN01000011.1"/>
</dbReference>
<dbReference type="SUPFAM" id="SSF52507">
    <property type="entry name" value="Homo-oligomeric flavin-containing Cys decarboxylases, HFCD"/>
    <property type="match status" value="1"/>
</dbReference>
<dbReference type="InterPro" id="IPR036551">
    <property type="entry name" value="Flavin_trans-like"/>
</dbReference>
<dbReference type="GO" id="GO:0010181">
    <property type="term" value="F:FMN binding"/>
    <property type="evidence" value="ECO:0007669"/>
    <property type="project" value="UniProtKB-UniRule"/>
</dbReference>
<dbReference type="UniPathway" id="UPA00241">
    <property type="reaction ID" value="UER00353"/>
</dbReference>
<evidence type="ECO:0000256" key="4">
    <source>
        <dbReference type="RuleBase" id="RU364078"/>
    </source>
</evidence>
<dbReference type="GO" id="GO:0004632">
    <property type="term" value="F:phosphopantothenate--cysteine ligase activity"/>
    <property type="evidence" value="ECO:0007669"/>
    <property type="project" value="UniProtKB-UniRule"/>
</dbReference>
<name>A0A327QMJ4_9FLAO</name>
<dbReference type="GO" id="GO:0071513">
    <property type="term" value="C:phosphopantothenoylcysteine decarboxylase complex"/>
    <property type="evidence" value="ECO:0007669"/>
    <property type="project" value="TreeGrafter"/>
</dbReference>
<gene>
    <name evidence="3" type="primary">coaBC</name>
    <name evidence="7" type="ORF">LV92_04214</name>
</gene>
<dbReference type="InterPro" id="IPR007085">
    <property type="entry name" value="DNA/pantothenate-metab_flavo_C"/>
</dbReference>
<organism evidence="7 8">
    <name type="scientific">Arenibacter echinorum</name>
    <dbReference type="NCBI Taxonomy" id="440515"/>
    <lineage>
        <taxon>Bacteria</taxon>
        <taxon>Pseudomonadati</taxon>
        <taxon>Bacteroidota</taxon>
        <taxon>Flavobacteriia</taxon>
        <taxon>Flavobacteriales</taxon>
        <taxon>Flavobacteriaceae</taxon>
        <taxon>Arenibacter</taxon>
    </lineage>
</organism>
<comment type="caution">
    <text evidence="7">The sequence shown here is derived from an EMBL/GenBank/DDBJ whole genome shotgun (WGS) entry which is preliminary data.</text>
</comment>
<keyword evidence="3 4" id="KW-0288">FMN</keyword>
<feature type="binding site" evidence="3">
    <location>
        <position position="325"/>
    </location>
    <ligand>
        <name>CTP</name>
        <dbReference type="ChEBI" id="CHEBI:37563"/>
    </ligand>
</feature>
<dbReference type="InterPro" id="IPR035929">
    <property type="entry name" value="CoaB-like_sf"/>
</dbReference>
<reference evidence="7 8" key="1">
    <citation type="submission" date="2018-06" db="EMBL/GenBank/DDBJ databases">
        <title>Genomic Encyclopedia of Archaeal and Bacterial Type Strains, Phase II (KMG-II): from individual species to whole genera.</title>
        <authorList>
            <person name="Goeker M."/>
        </authorList>
    </citation>
    <scope>NUCLEOTIDE SEQUENCE [LARGE SCALE GENOMIC DNA]</scope>
    <source>
        <strain evidence="7 8">DSM 23522</strain>
    </source>
</reference>
<evidence type="ECO:0000256" key="1">
    <source>
        <dbReference type="ARBA" id="ARBA00022793"/>
    </source>
</evidence>
<dbReference type="GO" id="GO:0015937">
    <property type="term" value="P:coenzyme A biosynthetic process"/>
    <property type="evidence" value="ECO:0007669"/>
    <property type="project" value="UniProtKB-UniRule"/>
</dbReference>
<dbReference type="InterPro" id="IPR005252">
    <property type="entry name" value="CoaBC"/>
</dbReference>
<comment type="function">
    <text evidence="3">Catalyzes two sequential steps in the biosynthesis of coenzyme A. In the first step cysteine is conjugated to 4'-phosphopantothenate to form 4-phosphopantothenoylcysteine. In the second step the latter compound is decarboxylated to form 4'-phosphopantotheine.</text>
</comment>
<evidence type="ECO:0000259" key="5">
    <source>
        <dbReference type="Pfam" id="PF02441"/>
    </source>
</evidence>
<dbReference type="NCBIfam" id="TIGR00521">
    <property type="entry name" value="coaBC_dfp"/>
    <property type="match status" value="1"/>
</dbReference>
<dbReference type="Gene3D" id="3.40.50.1950">
    <property type="entry name" value="Flavin prenyltransferase-like"/>
    <property type="match status" value="1"/>
</dbReference>
<dbReference type="AlphaFoldDB" id="A0A327QMJ4"/>
<dbReference type="OrthoDB" id="9802554at2"/>
<comment type="catalytic activity">
    <reaction evidence="3 4">
        <text>N-[(R)-4-phosphopantothenoyl]-L-cysteine + H(+) = (R)-4'-phosphopantetheine + CO2</text>
        <dbReference type="Rhea" id="RHEA:16793"/>
        <dbReference type="ChEBI" id="CHEBI:15378"/>
        <dbReference type="ChEBI" id="CHEBI:16526"/>
        <dbReference type="ChEBI" id="CHEBI:59458"/>
        <dbReference type="ChEBI" id="CHEBI:61723"/>
        <dbReference type="EC" id="4.1.1.36"/>
    </reaction>
</comment>
<comment type="catalytic activity">
    <reaction evidence="3 4">
        <text>(R)-4'-phosphopantothenate + L-cysteine + CTP = N-[(R)-4-phosphopantothenoyl]-L-cysteine + CMP + diphosphate + H(+)</text>
        <dbReference type="Rhea" id="RHEA:19397"/>
        <dbReference type="ChEBI" id="CHEBI:10986"/>
        <dbReference type="ChEBI" id="CHEBI:15378"/>
        <dbReference type="ChEBI" id="CHEBI:33019"/>
        <dbReference type="ChEBI" id="CHEBI:35235"/>
        <dbReference type="ChEBI" id="CHEBI:37563"/>
        <dbReference type="ChEBI" id="CHEBI:59458"/>
        <dbReference type="ChEBI" id="CHEBI:60377"/>
        <dbReference type="EC" id="6.3.2.5"/>
    </reaction>
</comment>
<evidence type="ECO:0000256" key="2">
    <source>
        <dbReference type="ARBA" id="ARBA00023239"/>
    </source>
</evidence>
<feature type="binding site" evidence="3">
    <location>
        <position position="339"/>
    </location>
    <ligand>
        <name>CTP</name>
        <dbReference type="ChEBI" id="CHEBI:37563"/>
    </ligand>
</feature>
<evidence type="ECO:0000313" key="8">
    <source>
        <dbReference type="Proteomes" id="UP000249696"/>
    </source>
</evidence>
<proteinExistence type="inferred from homology"/>
<keyword evidence="8" id="KW-1185">Reference proteome</keyword>
<evidence type="ECO:0000313" key="7">
    <source>
        <dbReference type="EMBL" id="RAJ05866.1"/>
    </source>
</evidence>
<keyword evidence="3" id="KW-0479">Metal-binding</keyword>
<feature type="binding site" evidence="3">
    <location>
        <position position="343"/>
    </location>
    <ligand>
        <name>CTP</name>
        <dbReference type="ChEBI" id="CHEBI:37563"/>
    </ligand>
</feature>
<keyword evidence="3" id="KW-0460">Magnesium</keyword>
<feature type="domain" description="Flavoprotein" evidence="5">
    <location>
        <begin position="5"/>
        <end position="181"/>
    </location>
</feature>
<feature type="domain" description="DNA/pantothenate metabolism flavoprotein C-terminal" evidence="6">
    <location>
        <begin position="188"/>
        <end position="397"/>
    </location>
</feature>
<keyword evidence="2 3" id="KW-0456">Lyase</keyword>
<keyword evidence="3" id="KW-0511">Multifunctional enzyme</keyword>
<comment type="similarity">
    <text evidence="3 4">In the C-terminal section; belongs to the PPC synthetase family.</text>
</comment>
<dbReference type="GO" id="GO:0015941">
    <property type="term" value="P:pantothenate catabolic process"/>
    <property type="evidence" value="ECO:0007669"/>
    <property type="project" value="InterPro"/>
</dbReference>
<feature type="binding site" evidence="3">
    <location>
        <position position="291"/>
    </location>
    <ligand>
        <name>CTP</name>
        <dbReference type="ChEBI" id="CHEBI:37563"/>
    </ligand>
</feature>
<keyword evidence="3 4" id="KW-0285">Flavoprotein</keyword>
<dbReference type="Pfam" id="PF02441">
    <property type="entry name" value="Flavoprotein"/>
    <property type="match status" value="1"/>
</dbReference>
<feature type="region of interest" description="Phosphopantothenate--cysteine ligase" evidence="3">
    <location>
        <begin position="192"/>
        <end position="401"/>
    </location>
</feature>
<comment type="function">
    <text evidence="4">Catalyzes two steps in the biosynthesis of coenzyme A. In the first step cysteine is conjugated to 4'-phosphopantothenate to form 4-phosphopantothenoylcysteine, in the latter compound is decarboxylated to form 4'-phosphopantotheine.</text>
</comment>